<comment type="similarity">
    <text evidence="8">Belongs to the MobA family.</text>
</comment>
<proteinExistence type="inferred from homology"/>
<comment type="caution">
    <text evidence="8">Lacks conserved residue(s) required for the propagation of feature annotation.</text>
</comment>
<evidence type="ECO:0000256" key="3">
    <source>
        <dbReference type="ARBA" id="ARBA00022723"/>
    </source>
</evidence>
<dbReference type="InterPro" id="IPR029044">
    <property type="entry name" value="Nucleotide-diphossugar_trans"/>
</dbReference>
<evidence type="ECO:0000256" key="1">
    <source>
        <dbReference type="ARBA" id="ARBA00022490"/>
    </source>
</evidence>
<keyword evidence="10" id="KW-0548">Nucleotidyltransferase</keyword>
<comment type="function">
    <text evidence="8">Transfers a GMP moiety from GTP to Mo-molybdopterin (Mo-MPT) cofactor (Moco or molybdenum cofactor) to form Mo-molybdopterin guanine dinucleotide (Mo-MGD) cofactor.</text>
</comment>
<keyword evidence="11" id="KW-1185">Reference proteome</keyword>
<protein>
    <recommendedName>
        <fullName evidence="8">Probable molybdenum cofactor guanylyltransferase</fullName>
        <shortName evidence="8">MoCo guanylyltransferase</shortName>
        <ecNumber evidence="8">2.7.7.77</ecNumber>
    </recommendedName>
    <alternativeName>
        <fullName evidence="8">GTP:molybdopterin guanylyltransferase</fullName>
    </alternativeName>
    <alternativeName>
        <fullName evidence="8">Mo-MPT guanylyltransferase</fullName>
    </alternativeName>
    <alternativeName>
        <fullName evidence="8">Molybdopterin guanylyltransferase</fullName>
    </alternativeName>
    <alternativeName>
        <fullName evidence="8">Molybdopterin-guanine dinucleotide synthase</fullName>
        <shortName evidence="8">MGD synthase</shortName>
    </alternativeName>
</protein>
<dbReference type="GO" id="GO:0006777">
    <property type="term" value="P:Mo-molybdopterin cofactor biosynthetic process"/>
    <property type="evidence" value="ECO:0007669"/>
    <property type="project" value="UniProtKB-KW"/>
</dbReference>
<dbReference type="HAMAP" id="MF_00316">
    <property type="entry name" value="MobA"/>
    <property type="match status" value="1"/>
</dbReference>
<comment type="domain">
    <text evidence="8">The N-terminal domain determines nucleotide recognition and specific binding, while the C-terminal domain determines the specific binding to the target protein.</text>
</comment>
<comment type="catalytic activity">
    <reaction evidence="8">
        <text>Mo-molybdopterin + GTP + H(+) = Mo-molybdopterin guanine dinucleotide + diphosphate</text>
        <dbReference type="Rhea" id="RHEA:34243"/>
        <dbReference type="ChEBI" id="CHEBI:15378"/>
        <dbReference type="ChEBI" id="CHEBI:33019"/>
        <dbReference type="ChEBI" id="CHEBI:37565"/>
        <dbReference type="ChEBI" id="CHEBI:71302"/>
        <dbReference type="ChEBI" id="CHEBI:71310"/>
        <dbReference type="EC" id="2.7.7.77"/>
    </reaction>
</comment>
<comment type="caution">
    <text evidence="10">The sequence shown here is derived from an EMBL/GenBank/DDBJ whole genome shotgun (WGS) entry which is preliminary data.</text>
</comment>
<reference evidence="10 11" key="1">
    <citation type="submission" date="2019-04" db="EMBL/GenBank/DDBJ databases">
        <title>Cohnella sp. nov., isolated from soil.</title>
        <authorList>
            <person name="Kim W."/>
        </authorList>
    </citation>
    <scope>NUCLEOTIDE SEQUENCE [LARGE SCALE GENOMIC DNA]</scope>
    <source>
        <strain evidence="10 11">CAU 1483</strain>
    </source>
</reference>
<evidence type="ECO:0000256" key="4">
    <source>
        <dbReference type="ARBA" id="ARBA00022741"/>
    </source>
</evidence>
<dbReference type="RefSeq" id="WP_136778766.1">
    <property type="nucleotide sequence ID" value="NZ_SUPK01000007.1"/>
</dbReference>
<evidence type="ECO:0000256" key="5">
    <source>
        <dbReference type="ARBA" id="ARBA00022842"/>
    </source>
</evidence>
<dbReference type="GO" id="GO:0061603">
    <property type="term" value="F:molybdenum cofactor guanylyltransferase activity"/>
    <property type="evidence" value="ECO:0007669"/>
    <property type="project" value="UniProtKB-EC"/>
</dbReference>
<accession>A0A4U0F9G2</accession>
<dbReference type="Gene3D" id="3.90.550.10">
    <property type="entry name" value="Spore Coat Polysaccharide Biosynthesis Protein SpsA, Chain A"/>
    <property type="match status" value="1"/>
</dbReference>
<keyword evidence="5 8" id="KW-0460">Magnesium</keyword>
<keyword evidence="2 8" id="KW-0808">Transferase</keyword>
<dbReference type="Pfam" id="PF12804">
    <property type="entry name" value="NTP_transf_3"/>
    <property type="match status" value="1"/>
</dbReference>
<dbReference type="PANTHER" id="PTHR19136:SF81">
    <property type="entry name" value="MOLYBDENUM COFACTOR GUANYLYLTRANSFERASE"/>
    <property type="match status" value="1"/>
</dbReference>
<organism evidence="10 11">
    <name type="scientific">Cohnella pontilimi</name>
    <dbReference type="NCBI Taxonomy" id="2564100"/>
    <lineage>
        <taxon>Bacteria</taxon>
        <taxon>Bacillati</taxon>
        <taxon>Bacillota</taxon>
        <taxon>Bacilli</taxon>
        <taxon>Bacillales</taxon>
        <taxon>Paenibacillaceae</taxon>
        <taxon>Cohnella</taxon>
    </lineage>
</organism>
<evidence type="ECO:0000256" key="8">
    <source>
        <dbReference type="HAMAP-Rule" id="MF_00316"/>
    </source>
</evidence>
<dbReference type="SUPFAM" id="SSF53448">
    <property type="entry name" value="Nucleotide-diphospho-sugar transferases"/>
    <property type="match status" value="1"/>
</dbReference>
<feature type="binding site" evidence="8">
    <location>
        <position position="24"/>
    </location>
    <ligand>
        <name>GTP</name>
        <dbReference type="ChEBI" id="CHEBI:37565"/>
    </ligand>
</feature>
<evidence type="ECO:0000256" key="2">
    <source>
        <dbReference type="ARBA" id="ARBA00022679"/>
    </source>
</evidence>
<dbReference type="OrthoDB" id="9788394at2"/>
<dbReference type="GO" id="GO:0005737">
    <property type="term" value="C:cytoplasm"/>
    <property type="evidence" value="ECO:0007669"/>
    <property type="project" value="UniProtKB-SubCell"/>
</dbReference>
<evidence type="ECO:0000259" key="9">
    <source>
        <dbReference type="Pfam" id="PF12804"/>
    </source>
</evidence>
<dbReference type="EC" id="2.7.7.77" evidence="8"/>
<keyword evidence="7 8" id="KW-0501">Molybdenum cofactor biosynthesis</keyword>
<evidence type="ECO:0000313" key="11">
    <source>
        <dbReference type="Proteomes" id="UP000309673"/>
    </source>
</evidence>
<comment type="subcellular location">
    <subcellularLocation>
        <location evidence="8">Cytoplasm</location>
    </subcellularLocation>
</comment>
<keyword evidence="3 8" id="KW-0479">Metal-binding</keyword>
<sequence>MGSSSITGAILAGGPNSGMSGALKALLPIGGEPLIARQIREMRKICGEIIVVTNTPRPFFPVLDHQVRLITDYFPGCGPLGGFHAALHLARNPLVWVVGSDMPFISAEAARRLAEDKTQISEAAIPIIGKQPFPLHGVYDKRNADAAAKLLMAGDKRLDAFLGRIPWLGIPADGWTEEDNVGAFTFTIHKPEDYELAGAMARRELPA</sequence>
<feature type="binding site" evidence="8">
    <location>
        <position position="72"/>
    </location>
    <ligand>
        <name>GTP</name>
        <dbReference type="ChEBI" id="CHEBI:37565"/>
    </ligand>
</feature>
<evidence type="ECO:0000313" key="10">
    <source>
        <dbReference type="EMBL" id="TJY41138.1"/>
    </source>
</evidence>
<dbReference type="AlphaFoldDB" id="A0A4U0F9G2"/>
<dbReference type="InterPro" id="IPR025877">
    <property type="entry name" value="MobA-like_NTP_Trfase"/>
</dbReference>
<dbReference type="PANTHER" id="PTHR19136">
    <property type="entry name" value="MOLYBDENUM COFACTOR GUANYLYLTRANSFERASE"/>
    <property type="match status" value="1"/>
</dbReference>
<evidence type="ECO:0000256" key="6">
    <source>
        <dbReference type="ARBA" id="ARBA00023134"/>
    </source>
</evidence>
<dbReference type="GO" id="GO:0046872">
    <property type="term" value="F:metal ion binding"/>
    <property type="evidence" value="ECO:0007669"/>
    <property type="project" value="UniProtKB-KW"/>
</dbReference>
<gene>
    <name evidence="8" type="primary">mobA</name>
    <name evidence="10" type="ORF">E5161_15710</name>
</gene>
<dbReference type="InterPro" id="IPR013482">
    <property type="entry name" value="Molybde_CF_guanTrfase"/>
</dbReference>
<dbReference type="CDD" id="cd02503">
    <property type="entry name" value="MobA"/>
    <property type="match status" value="1"/>
</dbReference>
<feature type="binding site" evidence="8">
    <location>
        <position position="101"/>
    </location>
    <ligand>
        <name>Mg(2+)</name>
        <dbReference type="ChEBI" id="CHEBI:18420"/>
    </ligand>
</feature>
<dbReference type="GO" id="GO:0005525">
    <property type="term" value="F:GTP binding"/>
    <property type="evidence" value="ECO:0007669"/>
    <property type="project" value="UniProtKB-UniRule"/>
</dbReference>
<feature type="domain" description="MobA-like NTP transferase" evidence="9">
    <location>
        <begin position="8"/>
        <end position="163"/>
    </location>
</feature>
<dbReference type="EMBL" id="SUPK01000007">
    <property type="protein sequence ID" value="TJY41138.1"/>
    <property type="molecule type" value="Genomic_DNA"/>
</dbReference>
<keyword evidence="4 8" id="KW-0547">Nucleotide-binding</keyword>
<evidence type="ECO:0000256" key="7">
    <source>
        <dbReference type="ARBA" id="ARBA00023150"/>
    </source>
</evidence>
<keyword evidence="6 8" id="KW-0342">GTP-binding</keyword>
<feature type="binding site" evidence="8">
    <location>
        <position position="101"/>
    </location>
    <ligand>
        <name>GTP</name>
        <dbReference type="ChEBI" id="CHEBI:37565"/>
    </ligand>
</feature>
<comment type="cofactor">
    <cofactor evidence="8">
        <name>Mg(2+)</name>
        <dbReference type="ChEBI" id="CHEBI:18420"/>
    </cofactor>
</comment>
<dbReference type="Proteomes" id="UP000309673">
    <property type="component" value="Unassembled WGS sequence"/>
</dbReference>
<name>A0A4U0F9G2_9BACL</name>
<keyword evidence="1 8" id="KW-0963">Cytoplasm</keyword>
<feature type="binding site" evidence="8">
    <location>
        <begin position="11"/>
        <end position="13"/>
    </location>
    <ligand>
        <name>GTP</name>
        <dbReference type="ChEBI" id="CHEBI:37565"/>
    </ligand>
</feature>